<dbReference type="Pfam" id="PF23467">
    <property type="entry name" value="WWE_5"/>
    <property type="match status" value="1"/>
</dbReference>
<evidence type="ECO:0000313" key="8">
    <source>
        <dbReference type="EMBL" id="KAJ6824448.1"/>
    </source>
</evidence>
<proteinExistence type="predicted"/>
<dbReference type="GO" id="GO:0005634">
    <property type="term" value="C:nucleus"/>
    <property type="evidence" value="ECO:0007669"/>
    <property type="project" value="UniProtKB-SubCell"/>
</dbReference>
<dbReference type="InterPro" id="IPR022003">
    <property type="entry name" value="RST"/>
</dbReference>
<accession>A0AAX6I7N1</accession>
<name>A0AAX6I7N1_IRIPA</name>
<feature type="region of interest" description="Disordered" evidence="5">
    <location>
        <begin position="503"/>
        <end position="553"/>
    </location>
</feature>
<comment type="subcellular location">
    <subcellularLocation>
        <location evidence="1">Nucleus</location>
    </subcellularLocation>
</comment>
<dbReference type="Proteomes" id="UP001140949">
    <property type="component" value="Unassembled WGS sequence"/>
</dbReference>
<dbReference type="PROSITE" id="PS51879">
    <property type="entry name" value="RST"/>
    <property type="match status" value="1"/>
</dbReference>
<evidence type="ECO:0000259" key="7">
    <source>
        <dbReference type="PROSITE" id="PS51879"/>
    </source>
</evidence>
<dbReference type="InterPro" id="IPR037197">
    <property type="entry name" value="WWE_dom_sf"/>
</dbReference>
<gene>
    <name evidence="9" type="ORF">M6B38_272825</name>
    <name evidence="8" type="ORF">M6B38_381330</name>
</gene>
<evidence type="ECO:0000313" key="9">
    <source>
        <dbReference type="EMBL" id="KAJ6848764.1"/>
    </source>
</evidence>
<dbReference type="PROSITE" id="PS51059">
    <property type="entry name" value="PARP_CATALYTIC"/>
    <property type="match status" value="1"/>
</dbReference>
<dbReference type="EMBL" id="JANAVB010004400">
    <property type="protein sequence ID" value="KAJ6848764.1"/>
    <property type="molecule type" value="Genomic_DNA"/>
</dbReference>
<dbReference type="PANTHER" id="PTHR32263">
    <property type="entry name" value="INACTIVE POLY [ADP-RIBOSE] POLYMERASE SRO4-RELATED"/>
    <property type="match status" value="1"/>
</dbReference>
<evidence type="ECO:0000313" key="10">
    <source>
        <dbReference type="Proteomes" id="UP001140949"/>
    </source>
</evidence>
<keyword evidence="10" id="KW-1185">Reference proteome</keyword>
<organism evidence="9 10">
    <name type="scientific">Iris pallida</name>
    <name type="common">Sweet iris</name>
    <dbReference type="NCBI Taxonomy" id="29817"/>
    <lineage>
        <taxon>Eukaryota</taxon>
        <taxon>Viridiplantae</taxon>
        <taxon>Streptophyta</taxon>
        <taxon>Embryophyta</taxon>
        <taxon>Tracheophyta</taxon>
        <taxon>Spermatophyta</taxon>
        <taxon>Magnoliopsida</taxon>
        <taxon>Liliopsida</taxon>
        <taxon>Asparagales</taxon>
        <taxon>Iridaceae</taxon>
        <taxon>Iridoideae</taxon>
        <taxon>Irideae</taxon>
        <taxon>Iris</taxon>
    </lineage>
</organism>
<dbReference type="SUPFAM" id="SSF56399">
    <property type="entry name" value="ADP-ribosylation"/>
    <property type="match status" value="1"/>
</dbReference>
<dbReference type="PANTHER" id="PTHR32263:SF17">
    <property type="entry name" value="OS04G0672200 PROTEIN"/>
    <property type="match status" value="1"/>
</dbReference>
<dbReference type="InterPro" id="IPR044964">
    <property type="entry name" value="RCD1/SRO1-5"/>
</dbReference>
<comment type="caution">
    <text evidence="9">The sequence shown here is derived from an EMBL/GenBank/DDBJ whole genome shotgun (WGS) entry which is preliminary data.</text>
</comment>
<evidence type="ECO:0000256" key="4">
    <source>
        <dbReference type="ARBA" id="ARBA00023242"/>
    </source>
</evidence>
<evidence type="ECO:0000256" key="1">
    <source>
        <dbReference type="ARBA" id="ARBA00004123"/>
    </source>
</evidence>
<feature type="domain" description="RST" evidence="7">
    <location>
        <begin position="432"/>
        <end position="503"/>
    </location>
</feature>
<dbReference type="AlphaFoldDB" id="A0AAX6I7N1"/>
<dbReference type="EMBL" id="JANAVB010022000">
    <property type="protein sequence ID" value="KAJ6824448.1"/>
    <property type="molecule type" value="Genomic_DNA"/>
</dbReference>
<dbReference type="InterPro" id="IPR012317">
    <property type="entry name" value="Poly(ADP-ribose)pol_cat_dom"/>
</dbReference>
<evidence type="ECO:0000256" key="3">
    <source>
        <dbReference type="ARBA" id="ARBA00023016"/>
    </source>
</evidence>
<keyword evidence="4" id="KW-0539">Nucleus</keyword>
<reference evidence="9" key="2">
    <citation type="submission" date="2023-04" db="EMBL/GenBank/DDBJ databases">
        <authorList>
            <person name="Bruccoleri R.E."/>
            <person name="Oakeley E.J."/>
            <person name="Faust A.-M."/>
            <person name="Dessus-Babus S."/>
            <person name="Altorfer M."/>
            <person name="Burckhardt D."/>
            <person name="Oertli M."/>
            <person name="Naumann U."/>
            <person name="Petersen F."/>
            <person name="Wong J."/>
        </authorList>
    </citation>
    <scope>NUCLEOTIDE SEQUENCE</scope>
    <source>
        <strain evidence="9">GSM-AAB239-AS_SAM_17_03QT</strain>
        <tissue evidence="9">Leaf</tissue>
    </source>
</reference>
<keyword evidence="2" id="KW-0217">Developmental protein</keyword>
<dbReference type="Pfam" id="PF12174">
    <property type="entry name" value="RST"/>
    <property type="match status" value="1"/>
</dbReference>
<dbReference type="GO" id="GO:0003950">
    <property type="term" value="F:NAD+ poly-ADP-ribosyltransferase activity"/>
    <property type="evidence" value="ECO:0007669"/>
    <property type="project" value="InterPro"/>
</dbReference>
<sequence>MASPNNPSDSGSKRKLATEAGGLIVRKAARVGSGNVPSFQGDARCCLSGFKRPSLSESCFNYLNSGVPHRIMIYNQGCWQNFQTSVTHTLVNAFKDDKASVRFNIGNESFLFDFLSMAVVNLRTRKQKSIAWIDEADKCFFPTVFGHEDDDCDEWGIGTMDNQLQIAEVERPLVSQPEVVKHVIEESGATSIDRPPTMVETLFTNLDNLARGSESFLFAQNLFLSGMGPFAAPHNIVAIHRYAPKDATGKNRLKSFETQIRVTAEERGDANVRYGWFGAGKSDLAGILFHGFAMSGKATKEGPSGTALYLTQESRSFASVKLCDNDEKGVQYMILCRVILGNTEQVNLGSKQCFPSNGEYDSGVDDCSSPKCYMVWPTHLRTYVNPEYLVSFKLPPNIREYFFGLRDVWFHVAKRPNISDYSTTHPVIPEPAGPTSLWLPFTVLLQEIKDKVSPIVMELLLLHHQELKNKIISRHELAKRMKDMVGKQILVAAILKLKRDPSSWSAGHATEKPKGATILTPKLEDGDAGKVEINYSAAPSEPNGPTNRPPKQI</sequence>
<dbReference type="SUPFAM" id="SSF117839">
    <property type="entry name" value="WWE domain"/>
    <property type="match status" value="1"/>
</dbReference>
<evidence type="ECO:0000256" key="5">
    <source>
        <dbReference type="SAM" id="MobiDB-lite"/>
    </source>
</evidence>
<reference evidence="9" key="1">
    <citation type="journal article" date="2023" name="GigaByte">
        <title>Genome assembly of the bearded iris, Iris pallida Lam.</title>
        <authorList>
            <person name="Bruccoleri R.E."/>
            <person name="Oakeley E.J."/>
            <person name="Faust A.M.E."/>
            <person name="Altorfer M."/>
            <person name="Dessus-Babus S."/>
            <person name="Burckhardt D."/>
            <person name="Oertli M."/>
            <person name="Naumann U."/>
            <person name="Petersen F."/>
            <person name="Wong J."/>
        </authorList>
    </citation>
    <scope>NUCLEOTIDE SEQUENCE</scope>
    <source>
        <strain evidence="9">GSM-AAB239-AS_SAM_17_03QT</strain>
    </source>
</reference>
<dbReference type="Gene3D" id="3.90.228.10">
    <property type="match status" value="1"/>
</dbReference>
<feature type="domain" description="PARP catalytic" evidence="6">
    <location>
        <begin position="190"/>
        <end position="414"/>
    </location>
</feature>
<keyword evidence="3" id="KW-0346">Stress response</keyword>
<protein>
    <submittedName>
        <fullName evidence="9">Inactive poly [ADP-ribose] polymerase SRO2</fullName>
    </submittedName>
</protein>
<evidence type="ECO:0000256" key="2">
    <source>
        <dbReference type="ARBA" id="ARBA00022473"/>
    </source>
</evidence>
<evidence type="ECO:0000259" key="6">
    <source>
        <dbReference type="PROSITE" id="PS51059"/>
    </source>
</evidence>
<dbReference type="InterPro" id="IPR057823">
    <property type="entry name" value="WWE_RCD1"/>
</dbReference>